<accession>A0ABV3FRQ5</accession>
<organism evidence="1 2">
    <name type="scientific">Nocardia aurea</name>
    <dbReference type="NCBI Taxonomy" id="2144174"/>
    <lineage>
        <taxon>Bacteria</taxon>
        <taxon>Bacillati</taxon>
        <taxon>Actinomycetota</taxon>
        <taxon>Actinomycetes</taxon>
        <taxon>Mycobacteriales</taxon>
        <taxon>Nocardiaceae</taxon>
        <taxon>Nocardia</taxon>
    </lineage>
</organism>
<evidence type="ECO:0000313" key="1">
    <source>
        <dbReference type="EMBL" id="MEV0708094.1"/>
    </source>
</evidence>
<dbReference type="RefSeq" id="WP_357782927.1">
    <property type="nucleotide sequence ID" value="NZ_JBFAKC010000004.1"/>
</dbReference>
<keyword evidence="2" id="KW-1185">Reference proteome</keyword>
<dbReference type="InterPro" id="IPR021295">
    <property type="entry name" value="DUF2867"/>
</dbReference>
<evidence type="ECO:0000313" key="2">
    <source>
        <dbReference type="Proteomes" id="UP001551695"/>
    </source>
</evidence>
<reference evidence="1 2" key="1">
    <citation type="submission" date="2024-06" db="EMBL/GenBank/DDBJ databases">
        <title>The Natural Products Discovery Center: Release of the First 8490 Sequenced Strains for Exploring Actinobacteria Biosynthetic Diversity.</title>
        <authorList>
            <person name="Kalkreuter E."/>
            <person name="Kautsar S.A."/>
            <person name="Yang D."/>
            <person name="Bader C.D."/>
            <person name="Teijaro C.N."/>
            <person name="Fluegel L."/>
            <person name="Davis C.M."/>
            <person name="Simpson J.R."/>
            <person name="Lauterbach L."/>
            <person name="Steele A.D."/>
            <person name="Gui C."/>
            <person name="Meng S."/>
            <person name="Li G."/>
            <person name="Viehrig K."/>
            <person name="Ye F."/>
            <person name="Su P."/>
            <person name="Kiefer A.F."/>
            <person name="Nichols A."/>
            <person name="Cepeda A.J."/>
            <person name="Yan W."/>
            <person name="Fan B."/>
            <person name="Jiang Y."/>
            <person name="Adhikari A."/>
            <person name="Zheng C.-J."/>
            <person name="Schuster L."/>
            <person name="Cowan T.M."/>
            <person name="Smanski M.J."/>
            <person name="Chevrette M.G."/>
            <person name="De Carvalho L.P.S."/>
            <person name="Shen B."/>
        </authorList>
    </citation>
    <scope>NUCLEOTIDE SEQUENCE [LARGE SCALE GENOMIC DNA]</scope>
    <source>
        <strain evidence="1 2">NPDC050403</strain>
    </source>
</reference>
<name>A0ABV3FRQ5_9NOCA</name>
<protein>
    <submittedName>
        <fullName evidence="1">DUF2867 domain-containing protein</fullName>
    </submittedName>
</protein>
<gene>
    <name evidence="1" type="ORF">AB0I48_11055</name>
</gene>
<comment type="caution">
    <text evidence="1">The sequence shown here is derived from an EMBL/GenBank/DDBJ whole genome shotgun (WGS) entry which is preliminary data.</text>
</comment>
<dbReference type="Pfam" id="PF11066">
    <property type="entry name" value="DUF2867"/>
    <property type="match status" value="1"/>
</dbReference>
<proteinExistence type="predicted"/>
<dbReference type="EMBL" id="JBFAKC010000004">
    <property type="protein sequence ID" value="MEV0708094.1"/>
    <property type="molecule type" value="Genomic_DNA"/>
</dbReference>
<dbReference type="Proteomes" id="UP001551695">
    <property type="component" value="Unassembled WGS sequence"/>
</dbReference>
<sequence length="97" mass="10856">MEWFTSAGGTERPSAAYRVLFAIRWKLGALLGWDEPGTGIGTRVRTVRDRLPDDLRDGTRGPDPTTVPFTSVYETDTEWVAETANRTYTPRCISVGY</sequence>